<dbReference type="GeneID" id="71992189"/>
<protein>
    <recommendedName>
        <fullName evidence="3">F-box domain-containing protein</fullName>
    </recommendedName>
</protein>
<gene>
    <name evidence="1" type="ORF">CLAFUR5_12311</name>
</gene>
<name>A0A9Q8PHF0_PASFU</name>
<evidence type="ECO:0000313" key="1">
    <source>
        <dbReference type="EMBL" id="UJO22471.1"/>
    </source>
</evidence>
<dbReference type="RefSeq" id="XP_047766837.1">
    <property type="nucleotide sequence ID" value="XM_047911459.1"/>
</dbReference>
<proteinExistence type="predicted"/>
<dbReference type="EMBL" id="CP090172">
    <property type="protein sequence ID" value="UJO22471.1"/>
    <property type="molecule type" value="Genomic_DNA"/>
</dbReference>
<evidence type="ECO:0000313" key="2">
    <source>
        <dbReference type="Proteomes" id="UP000756132"/>
    </source>
</evidence>
<dbReference type="Proteomes" id="UP000756132">
    <property type="component" value="Chromosome 10"/>
</dbReference>
<sequence>MSNAAPTRTFAIFELAEAIFLELPMRDLLVHQRTCKQWQAVMLESSKLQEAMFFKPATTRALVIHEGRSINANSIIFSHPLIRSLVRPLEDPTGTLERPEASWRRQLITQPPVAEVFAGLSLFQGLRKTITARAHGVTMGEVARDYEGALPGGQLVELVQ</sequence>
<dbReference type="OrthoDB" id="3643498at2759"/>
<dbReference type="SUPFAM" id="SSF81383">
    <property type="entry name" value="F-box domain"/>
    <property type="match status" value="1"/>
</dbReference>
<reference evidence="1" key="2">
    <citation type="journal article" date="2022" name="Microb. Genom.">
        <title>A chromosome-scale genome assembly of the tomato pathogen Cladosporium fulvum reveals a compartmentalized genome architecture and the presence of a dispensable chromosome.</title>
        <authorList>
            <person name="Zaccaron A.Z."/>
            <person name="Chen L.H."/>
            <person name="Samaras A."/>
            <person name="Stergiopoulos I."/>
        </authorList>
    </citation>
    <scope>NUCLEOTIDE SEQUENCE</scope>
    <source>
        <strain evidence="1">Race5_Kim</strain>
    </source>
</reference>
<evidence type="ECO:0008006" key="3">
    <source>
        <dbReference type="Google" id="ProtNLM"/>
    </source>
</evidence>
<reference evidence="1" key="1">
    <citation type="submission" date="2021-12" db="EMBL/GenBank/DDBJ databases">
        <authorList>
            <person name="Zaccaron A."/>
            <person name="Stergiopoulos I."/>
        </authorList>
    </citation>
    <scope>NUCLEOTIDE SEQUENCE</scope>
    <source>
        <strain evidence="1">Race5_Kim</strain>
    </source>
</reference>
<accession>A0A9Q8PHF0</accession>
<keyword evidence="2" id="KW-1185">Reference proteome</keyword>
<dbReference type="KEGG" id="ffu:CLAFUR5_12311"/>
<dbReference type="AlphaFoldDB" id="A0A9Q8PHF0"/>
<organism evidence="1 2">
    <name type="scientific">Passalora fulva</name>
    <name type="common">Tomato leaf mold</name>
    <name type="synonym">Cladosporium fulvum</name>
    <dbReference type="NCBI Taxonomy" id="5499"/>
    <lineage>
        <taxon>Eukaryota</taxon>
        <taxon>Fungi</taxon>
        <taxon>Dikarya</taxon>
        <taxon>Ascomycota</taxon>
        <taxon>Pezizomycotina</taxon>
        <taxon>Dothideomycetes</taxon>
        <taxon>Dothideomycetidae</taxon>
        <taxon>Mycosphaerellales</taxon>
        <taxon>Mycosphaerellaceae</taxon>
        <taxon>Fulvia</taxon>
    </lineage>
</organism>
<dbReference type="InterPro" id="IPR036047">
    <property type="entry name" value="F-box-like_dom_sf"/>
</dbReference>